<evidence type="ECO:0000313" key="3">
    <source>
        <dbReference type="Proteomes" id="UP000094412"/>
    </source>
</evidence>
<dbReference type="SUPFAM" id="SSF158682">
    <property type="entry name" value="TerB-like"/>
    <property type="match status" value="1"/>
</dbReference>
<evidence type="ECO:0000259" key="1">
    <source>
        <dbReference type="Pfam" id="PF05099"/>
    </source>
</evidence>
<name>A0A1C2DN37_9HYPH</name>
<accession>A0A1C2DN37</accession>
<evidence type="ECO:0000313" key="2">
    <source>
        <dbReference type="EMBL" id="OCX16169.1"/>
    </source>
</evidence>
<dbReference type="Gene3D" id="1.10.3680.10">
    <property type="entry name" value="TerB-like"/>
    <property type="match status" value="1"/>
</dbReference>
<dbReference type="Proteomes" id="UP000094412">
    <property type="component" value="Unassembled WGS sequence"/>
</dbReference>
<gene>
    <name evidence="2" type="ORF">QV13_15005</name>
</gene>
<dbReference type="Pfam" id="PF05099">
    <property type="entry name" value="TerB"/>
    <property type="match status" value="1"/>
</dbReference>
<dbReference type="InterPro" id="IPR007791">
    <property type="entry name" value="DjlA_N"/>
</dbReference>
<feature type="domain" description="Co-chaperone DjlA N-terminal" evidence="1">
    <location>
        <begin position="33"/>
        <end position="153"/>
    </location>
</feature>
<proteinExistence type="predicted"/>
<protein>
    <recommendedName>
        <fullName evidence="1">Co-chaperone DjlA N-terminal domain-containing protein</fullName>
    </recommendedName>
</protein>
<reference evidence="2 3" key="1">
    <citation type="submission" date="2016-08" db="EMBL/GenBank/DDBJ databases">
        <title>Whole genome sequence of Mesorhizobium sp. strain UASWS1009 isolated from industrial sewage.</title>
        <authorList>
            <person name="Crovadore J."/>
            <person name="Calmin G."/>
            <person name="Chablais R."/>
            <person name="Cochard B."/>
            <person name="Lefort F."/>
        </authorList>
    </citation>
    <scope>NUCLEOTIDE SEQUENCE [LARGE SCALE GENOMIC DNA]</scope>
    <source>
        <strain evidence="2 3">UASWS1009</strain>
    </source>
</reference>
<dbReference type="STRING" id="1566387.QV13_15005"/>
<keyword evidence="3" id="KW-1185">Reference proteome</keyword>
<organism evidence="2 3">
    <name type="scientific">Mesorhizobium hungaricum</name>
    <dbReference type="NCBI Taxonomy" id="1566387"/>
    <lineage>
        <taxon>Bacteria</taxon>
        <taxon>Pseudomonadati</taxon>
        <taxon>Pseudomonadota</taxon>
        <taxon>Alphaproteobacteria</taxon>
        <taxon>Hyphomicrobiales</taxon>
        <taxon>Phyllobacteriaceae</taxon>
        <taxon>Mesorhizobium</taxon>
    </lineage>
</organism>
<dbReference type="AlphaFoldDB" id="A0A1C2DN37"/>
<dbReference type="RefSeq" id="WP_065998050.1">
    <property type="nucleotide sequence ID" value="NZ_MDEO01000033.1"/>
</dbReference>
<dbReference type="InterPro" id="IPR029024">
    <property type="entry name" value="TerB-like"/>
</dbReference>
<dbReference type="CDD" id="cd07176">
    <property type="entry name" value="terB"/>
    <property type="match status" value="1"/>
</dbReference>
<comment type="caution">
    <text evidence="2">The sequence shown here is derived from an EMBL/GenBank/DDBJ whole genome shotgun (WGS) entry which is preliminary data.</text>
</comment>
<dbReference type="EMBL" id="MDEO01000033">
    <property type="protein sequence ID" value="OCX16169.1"/>
    <property type="molecule type" value="Genomic_DNA"/>
</dbReference>
<sequence length="155" mass="16839">MPYRRSLRRFSKRSWEDFGDEVHRAQNEHLMEGIVAGCALVAYADGWVTTEEHDRMLGLIRGFEPIAAFGLDDVTATFETLTERFATDQKGGEAAAFEAVARVKGAQRYPALLVEACCAIAAADGGFDAEERAAAIRICEVLGLEPANFGLADAP</sequence>